<keyword evidence="4" id="KW-1185">Reference proteome</keyword>
<dbReference type="Proteomes" id="UP001329313">
    <property type="component" value="Chromosome"/>
</dbReference>
<dbReference type="RefSeq" id="WP_330170829.1">
    <property type="nucleotide sequence ID" value="NZ_CP137080.1"/>
</dbReference>
<gene>
    <name evidence="3" type="ORF">RYJ27_00345</name>
</gene>
<evidence type="ECO:0000256" key="1">
    <source>
        <dbReference type="SAM" id="MobiDB-lite"/>
    </source>
</evidence>
<accession>A0AAU0MHS9</accession>
<keyword evidence="2" id="KW-0812">Transmembrane</keyword>
<feature type="region of interest" description="Disordered" evidence="1">
    <location>
        <begin position="280"/>
        <end position="344"/>
    </location>
</feature>
<dbReference type="KEGG" id="mliy:RYJ27_00345"/>
<name>A0AAU0MHS9_9MICO</name>
<evidence type="ECO:0000313" key="3">
    <source>
        <dbReference type="EMBL" id="WOQ69735.1"/>
    </source>
</evidence>
<evidence type="ECO:0000313" key="4">
    <source>
        <dbReference type="Proteomes" id="UP001329313"/>
    </source>
</evidence>
<organism evidence="3 4">
    <name type="scientific">Microbacterium limosum</name>
    <dbReference type="NCBI Taxonomy" id="3079935"/>
    <lineage>
        <taxon>Bacteria</taxon>
        <taxon>Bacillati</taxon>
        <taxon>Actinomycetota</taxon>
        <taxon>Actinomycetes</taxon>
        <taxon>Micrococcales</taxon>
        <taxon>Microbacteriaceae</taxon>
        <taxon>Microbacterium</taxon>
    </lineage>
</organism>
<feature type="compositionally biased region" description="Pro residues" evidence="1">
    <location>
        <begin position="325"/>
        <end position="337"/>
    </location>
</feature>
<reference evidence="3 4" key="1">
    <citation type="submission" date="2023-10" db="EMBL/GenBank/DDBJ databases">
        <title>Y20.</title>
        <authorList>
            <person name="Zhang G."/>
            <person name="Ding Y."/>
        </authorList>
    </citation>
    <scope>NUCLEOTIDE SEQUENCE [LARGE SCALE GENOMIC DNA]</scope>
    <source>
        <strain evidence="3 4">Y20</strain>
    </source>
</reference>
<dbReference type="EMBL" id="CP137080">
    <property type="protein sequence ID" value="WOQ69735.1"/>
    <property type="molecule type" value="Genomic_DNA"/>
</dbReference>
<protein>
    <submittedName>
        <fullName evidence="3">Uncharacterized protein</fullName>
    </submittedName>
</protein>
<feature type="transmembrane region" description="Helical" evidence="2">
    <location>
        <begin position="12"/>
        <end position="29"/>
    </location>
</feature>
<evidence type="ECO:0000256" key="2">
    <source>
        <dbReference type="SAM" id="Phobius"/>
    </source>
</evidence>
<keyword evidence="2" id="KW-1133">Transmembrane helix</keyword>
<keyword evidence="2" id="KW-0472">Membrane</keyword>
<proteinExistence type="predicted"/>
<feature type="compositionally biased region" description="Low complexity" evidence="1">
    <location>
        <begin position="284"/>
        <end position="324"/>
    </location>
</feature>
<dbReference type="AlphaFoldDB" id="A0AAU0MHS9"/>
<sequence>MEPLFAFAAELWWLGPAAIAGAAASFAGLRYGRRRRARTLEYAGARHELTVARSRLQAARARAKAAQAALLVAKSDRQSGRGAPGEVEAARTAVGDAQREARAAHTALRGRRVQVKAARALLRGMPRGDEHLPLARLVAEHDAVVARWMAYETDPAKAIAFPTMSDAHVPATATLLTAMDRAWWLRPRPGRPTLTPEEFARYRAAVTEVETAFRVAEAAAWRAAGAGTPGPDGGDARGGLPPLLRGAWNGFLEGTRAVAASAAAAAAEAARDAVWRAANRDPGAEGPAASAARAGAPEEAAPPASRGTAAGQPAEAAPQPDAGAAPPPSSPRRPTWPVPRRSAE</sequence>